<protein>
    <submittedName>
        <fullName evidence="2">Uncharacterized protein</fullName>
    </submittedName>
</protein>
<dbReference type="RefSeq" id="WP_272458614.1">
    <property type="nucleotide sequence ID" value="NZ_JAGTJJ010000007.1"/>
</dbReference>
<comment type="caution">
    <text evidence="2">The sequence shown here is derived from an EMBL/GenBank/DDBJ whole genome shotgun (WGS) entry which is preliminary data.</text>
</comment>
<evidence type="ECO:0000313" key="2">
    <source>
        <dbReference type="EMBL" id="MDC3982183.1"/>
    </source>
</evidence>
<keyword evidence="3" id="KW-1185">Reference proteome</keyword>
<gene>
    <name evidence="2" type="ORF">KEG57_16815</name>
</gene>
<evidence type="ECO:0000256" key="1">
    <source>
        <dbReference type="SAM" id="MobiDB-lite"/>
    </source>
</evidence>
<name>A0A9X3X4N3_9BACT</name>
<feature type="region of interest" description="Disordered" evidence="1">
    <location>
        <begin position="1"/>
        <end position="44"/>
    </location>
</feature>
<dbReference type="EMBL" id="JAGTJJ010000007">
    <property type="protein sequence ID" value="MDC3982183.1"/>
    <property type="molecule type" value="Genomic_DNA"/>
</dbReference>
<organism evidence="2 3">
    <name type="scientific">Polyangium jinanense</name>
    <dbReference type="NCBI Taxonomy" id="2829994"/>
    <lineage>
        <taxon>Bacteria</taxon>
        <taxon>Pseudomonadati</taxon>
        <taxon>Myxococcota</taxon>
        <taxon>Polyangia</taxon>
        <taxon>Polyangiales</taxon>
        <taxon>Polyangiaceae</taxon>
        <taxon>Polyangium</taxon>
    </lineage>
</organism>
<proteinExistence type="predicted"/>
<evidence type="ECO:0000313" key="3">
    <source>
        <dbReference type="Proteomes" id="UP001151081"/>
    </source>
</evidence>
<dbReference type="Proteomes" id="UP001151081">
    <property type="component" value="Unassembled WGS sequence"/>
</dbReference>
<accession>A0A9X3X4N3</accession>
<reference evidence="2 3" key="1">
    <citation type="submission" date="2021-04" db="EMBL/GenBank/DDBJ databases">
        <title>Genome analysis of Polyangium sp.</title>
        <authorList>
            <person name="Li Y."/>
            <person name="Wang J."/>
        </authorList>
    </citation>
    <scope>NUCLEOTIDE SEQUENCE [LARGE SCALE GENOMIC DNA]</scope>
    <source>
        <strain evidence="2 3">SDU14</strain>
    </source>
</reference>
<sequence>MQHEAPATDVDTTGSRGAASVGLPTVEIPHPSGPGTDDPFGVFPPDVMLDSSPIPLFDALLAGEPGELVRLIERALG</sequence>
<dbReference type="AlphaFoldDB" id="A0A9X3X4N3"/>